<reference evidence="2" key="1">
    <citation type="submission" date="2020-11" db="EMBL/GenBank/DDBJ databases">
        <authorList>
            <consortium name="DOE Joint Genome Institute"/>
            <person name="Ahrendt S."/>
            <person name="Riley R."/>
            <person name="Andreopoulos W."/>
            <person name="Labutti K."/>
            <person name="Pangilinan J."/>
            <person name="Ruiz-Duenas F.J."/>
            <person name="Barrasa J.M."/>
            <person name="Sanchez-Garcia M."/>
            <person name="Camarero S."/>
            <person name="Miyauchi S."/>
            <person name="Serrano A."/>
            <person name="Linde D."/>
            <person name="Babiker R."/>
            <person name="Drula E."/>
            <person name="Ayuso-Fernandez I."/>
            <person name="Pacheco R."/>
            <person name="Padilla G."/>
            <person name="Ferreira P."/>
            <person name="Barriuso J."/>
            <person name="Kellner H."/>
            <person name="Castanera R."/>
            <person name="Alfaro M."/>
            <person name="Ramirez L."/>
            <person name="Pisabarro A.G."/>
            <person name="Kuo A."/>
            <person name="Tritt A."/>
            <person name="Lipzen A."/>
            <person name="He G."/>
            <person name="Yan M."/>
            <person name="Ng V."/>
            <person name="Cullen D."/>
            <person name="Martin F."/>
            <person name="Rosso M.-N."/>
            <person name="Henrissat B."/>
            <person name="Hibbett D."/>
            <person name="Martinez A.T."/>
            <person name="Grigoriev I.V."/>
        </authorList>
    </citation>
    <scope>NUCLEOTIDE SEQUENCE</scope>
    <source>
        <strain evidence="2">CIRM-BRFM 674</strain>
    </source>
</reference>
<proteinExistence type="predicted"/>
<sequence>MAAVVERLRGTLGGSQNERSQQSRRNPIEIIDVDSFDDEASTSSSSQHSRLAPRPRGRQEPRERETISLVDSDDEEVEIVSSRILSGHHVNRNQSHRQFISPPPRDYSAAPPPMPAVPRRYAGQTSLPMRRHPEYPPVIPLTDPLPFEISSSPPVAGPSNQAQRVPQRAATSSHHTPVMGLGGALISQNRAQAVQRQREADIAATTVRRARPLRRHIYNPFTVTERDDDNYIHMLLNPYMNDDFLPLGFRNLAQHNHGRAAQAAETDQYQQNYTHPSCPEPGFTFDFALPSVEDDSSQRGRLFPRTSKEEPIVLGDDDDDEEPQNTAGPSASSSAREASPDSKLNLTLVCAKCLDPLILNAAMAPEEAQYKRVWALRCGHLIDEKCLNILGQPPPEDEPVADKKGKGKAKAPAHKATYGDALPQLQSQQPPVFPILDQDIRSRLRSRRPATTTTSGGDPIIPGAFPSPSSAVISSTASLPSPAKKRKVSTRKPKIEAEYEWACPVSSCGRVHVSVRIDGIWGPEKEAPGAKVGGKAGNARVEPRGAIAVFA</sequence>
<dbReference type="OrthoDB" id="2507647at2759"/>
<accession>A0A9P5Z0G4</accession>
<feature type="compositionally biased region" description="Basic and acidic residues" evidence="1">
    <location>
        <begin position="57"/>
        <end position="66"/>
    </location>
</feature>
<feature type="region of interest" description="Disordered" evidence="1">
    <location>
        <begin position="392"/>
        <end position="430"/>
    </location>
</feature>
<feature type="region of interest" description="Disordered" evidence="1">
    <location>
        <begin position="148"/>
        <end position="175"/>
    </location>
</feature>
<protein>
    <submittedName>
        <fullName evidence="2">Uncharacterized protein</fullName>
    </submittedName>
</protein>
<gene>
    <name evidence="2" type="ORF">BDN70DRAFT_921626</name>
</gene>
<feature type="compositionally biased region" description="Polar residues" evidence="1">
    <location>
        <begin position="149"/>
        <end position="175"/>
    </location>
</feature>
<feature type="region of interest" description="Disordered" evidence="1">
    <location>
        <begin position="284"/>
        <end position="339"/>
    </location>
</feature>
<feature type="compositionally biased region" description="Polar residues" evidence="1">
    <location>
        <begin position="14"/>
        <end position="25"/>
    </location>
</feature>
<dbReference type="EMBL" id="MU155225">
    <property type="protein sequence ID" value="KAF9478864.1"/>
    <property type="molecule type" value="Genomic_DNA"/>
</dbReference>
<feature type="compositionally biased region" description="Acidic residues" evidence="1">
    <location>
        <begin position="31"/>
        <end position="40"/>
    </location>
</feature>
<feature type="compositionally biased region" description="Low complexity" evidence="1">
    <location>
        <begin position="464"/>
        <end position="481"/>
    </location>
</feature>
<comment type="caution">
    <text evidence="2">The sequence shown here is derived from an EMBL/GenBank/DDBJ whole genome shotgun (WGS) entry which is preliminary data.</text>
</comment>
<feature type="region of interest" description="Disordered" evidence="1">
    <location>
        <begin position="88"/>
        <end position="109"/>
    </location>
</feature>
<dbReference type="AlphaFoldDB" id="A0A9P5Z0G4"/>
<feature type="compositionally biased region" description="Low complexity" evidence="1">
    <location>
        <begin position="327"/>
        <end position="337"/>
    </location>
</feature>
<feature type="region of interest" description="Disordered" evidence="1">
    <location>
        <begin position="445"/>
        <end position="489"/>
    </location>
</feature>
<keyword evidence="3" id="KW-1185">Reference proteome</keyword>
<dbReference type="Proteomes" id="UP000807469">
    <property type="component" value="Unassembled WGS sequence"/>
</dbReference>
<evidence type="ECO:0000313" key="2">
    <source>
        <dbReference type="EMBL" id="KAF9478864.1"/>
    </source>
</evidence>
<evidence type="ECO:0000313" key="3">
    <source>
        <dbReference type="Proteomes" id="UP000807469"/>
    </source>
</evidence>
<feature type="region of interest" description="Disordered" evidence="1">
    <location>
        <begin position="1"/>
        <end position="67"/>
    </location>
</feature>
<evidence type="ECO:0000256" key="1">
    <source>
        <dbReference type="SAM" id="MobiDB-lite"/>
    </source>
</evidence>
<organism evidence="2 3">
    <name type="scientific">Pholiota conissans</name>
    <dbReference type="NCBI Taxonomy" id="109636"/>
    <lineage>
        <taxon>Eukaryota</taxon>
        <taxon>Fungi</taxon>
        <taxon>Dikarya</taxon>
        <taxon>Basidiomycota</taxon>
        <taxon>Agaricomycotina</taxon>
        <taxon>Agaricomycetes</taxon>
        <taxon>Agaricomycetidae</taxon>
        <taxon>Agaricales</taxon>
        <taxon>Agaricineae</taxon>
        <taxon>Strophariaceae</taxon>
        <taxon>Pholiota</taxon>
    </lineage>
</organism>
<name>A0A9P5Z0G4_9AGAR</name>